<dbReference type="RefSeq" id="WP_141784477.1">
    <property type="nucleotide sequence ID" value="NZ_BAAAIK010000004.1"/>
</dbReference>
<dbReference type="Pfam" id="PF25976">
    <property type="entry name" value="LpqB_N"/>
    <property type="match status" value="1"/>
</dbReference>
<dbReference type="InterPro" id="IPR018910">
    <property type="entry name" value="LpqB_C"/>
</dbReference>
<dbReference type="EMBL" id="VFOP01000001">
    <property type="protein sequence ID" value="TQL50330.1"/>
    <property type="molecule type" value="Genomic_DNA"/>
</dbReference>
<dbReference type="InterPro" id="IPR059026">
    <property type="entry name" value="LpqB_N"/>
</dbReference>
<reference evidence="4 5" key="1">
    <citation type="submission" date="2019-06" db="EMBL/GenBank/DDBJ databases">
        <title>Sequencing the genomes of 1000 actinobacteria strains.</title>
        <authorList>
            <person name="Klenk H.-P."/>
        </authorList>
    </citation>
    <scope>NUCLEOTIDE SEQUENCE [LARGE SCALE GENOMIC DNA]</scope>
    <source>
        <strain evidence="4 5">DSM 12335</strain>
    </source>
</reference>
<dbReference type="PROSITE" id="PS51257">
    <property type="entry name" value="PROKAR_LIPOPROTEIN"/>
    <property type="match status" value="1"/>
</dbReference>
<evidence type="ECO:0000256" key="1">
    <source>
        <dbReference type="SAM" id="MobiDB-lite"/>
    </source>
</evidence>
<protein>
    <submittedName>
        <fullName evidence="4">Sporulation and spore germination protein</fullName>
    </submittedName>
</protein>
<feature type="region of interest" description="Disordered" evidence="1">
    <location>
        <begin position="488"/>
        <end position="507"/>
    </location>
</feature>
<dbReference type="AlphaFoldDB" id="A0A542YQF4"/>
<organism evidence="4 5">
    <name type="scientific">Ornithinicoccus hortensis</name>
    <dbReference type="NCBI Taxonomy" id="82346"/>
    <lineage>
        <taxon>Bacteria</taxon>
        <taxon>Bacillati</taxon>
        <taxon>Actinomycetota</taxon>
        <taxon>Actinomycetes</taxon>
        <taxon>Micrococcales</taxon>
        <taxon>Intrasporangiaceae</taxon>
        <taxon>Ornithinicoccus</taxon>
    </lineage>
</organism>
<evidence type="ECO:0000313" key="5">
    <source>
        <dbReference type="Proteomes" id="UP000319516"/>
    </source>
</evidence>
<dbReference type="SMART" id="SM00909">
    <property type="entry name" value="Germane"/>
    <property type="match status" value="1"/>
</dbReference>
<keyword evidence="5" id="KW-1185">Reference proteome</keyword>
<evidence type="ECO:0000313" key="4">
    <source>
        <dbReference type="EMBL" id="TQL50330.1"/>
    </source>
</evidence>
<proteinExistence type="predicted"/>
<comment type="caution">
    <text evidence="4">The sequence shown here is derived from an EMBL/GenBank/DDBJ whole genome shotgun (WGS) entry which is preliminary data.</text>
</comment>
<keyword evidence="2" id="KW-0732">Signal</keyword>
<sequence length="608" mass="65912">MRKHRARPRTRRRVLVSALAASAVFLAGCAGLPIDNTVEPGLPVLGQAQQGVQVITDGPEDGMDPGQIVRGFLRANQGFTDDHDTARDYLTDEMAGQWQPTSQVLVYGGDIQVSTDGDRVMARVSVVGTVDEDGRLTETPSGTVLNEYFEMTRVGGQWRIQDLPTSFGLWLTRPDFERLYRALTVNYASSTSDEFVADVRWFPRYPQAAGLPTALARAQLEPTPEHLRGAVRNGIPTGLDLVAGGVPVDPATGVATVDLSGLGSGSSTEQQQLIWAQFARTLRQAPGVSGVRIQANGRTLPVDAPEEDSVGDPADIGFTDPRPAVDFALRRVRNELTIVDPANYRLAEYSPTGGEELPELPSVPIRWVNLATDPEVTDFAAVSIDRETVWRWRAGNEQEMRQIGTELTGPSFDGAGHFWIAGASGERPRVWVVDLSVSLNQAVARPVEAEWLTERWQVLDFEVAPGGQQALIHLRDRVSGREELGLTGIVRTGDGDPDDAGDPVSLTEPEPLAPTLQTVTSVGWLNPLTLVALGQRREDTVVTPFLVPVGGFLEPFAPIPGDTPTAIRGVPGDEEVVLVLTEQGRIYLPEASTWETYRPGDDLVIPGH</sequence>
<accession>A0A542YQF4</accession>
<name>A0A542YQF4_9MICO</name>
<dbReference type="Proteomes" id="UP000319516">
    <property type="component" value="Unassembled WGS sequence"/>
</dbReference>
<feature type="chain" id="PRO_5039612492" evidence="2">
    <location>
        <begin position="28"/>
        <end position="608"/>
    </location>
</feature>
<feature type="domain" description="GerMN" evidence="3">
    <location>
        <begin position="212"/>
        <end position="304"/>
    </location>
</feature>
<gene>
    <name evidence="4" type="ORF">FB467_1435</name>
</gene>
<dbReference type="OrthoDB" id="3226781at2"/>
<dbReference type="Pfam" id="PF10647">
    <property type="entry name" value="Gmad1"/>
    <property type="match status" value="1"/>
</dbReference>
<feature type="signal peptide" evidence="2">
    <location>
        <begin position="1"/>
        <end position="27"/>
    </location>
</feature>
<evidence type="ECO:0000256" key="2">
    <source>
        <dbReference type="SAM" id="SignalP"/>
    </source>
</evidence>
<dbReference type="InterPro" id="IPR019606">
    <property type="entry name" value="GerMN"/>
</dbReference>
<dbReference type="Pfam" id="PF10646">
    <property type="entry name" value="Germane"/>
    <property type="match status" value="1"/>
</dbReference>
<evidence type="ECO:0000259" key="3">
    <source>
        <dbReference type="SMART" id="SM00909"/>
    </source>
</evidence>